<dbReference type="GO" id="GO:0016020">
    <property type="term" value="C:membrane"/>
    <property type="evidence" value="ECO:0007669"/>
    <property type="project" value="TreeGrafter"/>
</dbReference>
<dbReference type="InterPro" id="IPR029058">
    <property type="entry name" value="AB_hydrolase_fold"/>
</dbReference>
<feature type="domain" description="AB hydrolase-1" evidence="1">
    <location>
        <begin position="18"/>
        <end position="261"/>
    </location>
</feature>
<dbReference type="Proteomes" id="UP000186040">
    <property type="component" value="Unassembled WGS sequence"/>
</dbReference>
<organism evidence="2 3">
    <name type="scientific">Actinokineospora bangkokensis</name>
    <dbReference type="NCBI Taxonomy" id="1193682"/>
    <lineage>
        <taxon>Bacteria</taxon>
        <taxon>Bacillati</taxon>
        <taxon>Actinomycetota</taxon>
        <taxon>Actinomycetes</taxon>
        <taxon>Pseudonocardiales</taxon>
        <taxon>Pseudonocardiaceae</taxon>
        <taxon>Actinokineospora</taxon>
    </lineage>
</organism>
<dbReference type="PANTHER" id="PTHR43798:SF33">
    <property type="entry name" value="HYDROLASE, PUTATIVE (AFU_ORTHOLOGUE AFUA_2G14860)-RELATED"/>
    <property type="match status" value="1"/>
</dbReference>
<sequence>MVLHGQRYTYLAAGTRGPVVVLLHGLAGDSDTWRPVIPVLAQHARVIAPDMLGCGRSAKPRSGDYSVAAYASSLRDLLVALGHRSATVVGHSLGGGVAMQFSYQFPEMTQRLVLVASGGLGHEVTPALRATTIPGSILALRLATTLTPKWVGSLLHRVARALPSVTASDLDELARSLAALADHDARAAFMHTARGALDITGQRLDATGKLYLTAKVPLLFIAGDADAVIPARHSVDAHEAVPHSRLELFEGAGHFPHLDDPHRFSEAVTRFLRATTPARSTTTDLRDSLLAGAS</sequence>
<reference evidence="2 3" key="1">
    <citation type="submission" date="2016-10" db="EMBL/GenBank/DDBJ databases">
        <title>The Draft Genome Sequence of Actinokineospora bangkokensis 44EHWT reveals the biosynthetic pathway of antifungal compounds Thailandins with unusual extender unit butylmalonyl-CoA.</title>
        <authorList>
            <person name="Greule A."/>
            <person name="Intra B."/>
            <person name="Flemming S."/>
            <person name="Rommel M.G."/>
            <person name="Panbangred W."/>
            <person name="Bechthold A."/>
        </authorList>
    </citation>
    <scope>NUCLEOTIDE SEQUENCE [LARGE SCALE GENOMIC DNA]</scope>
    <source>
        <strain evidence="2 3">44EHW</strain>
    </source>
</reference>
<dbReference type="InterPro" id="IPR000639">
    <property type="entry name" value="Epox_hydrolase-like"/>
</dbReference>
<dbReference type="GO" id="GO:0003824">
    <property type="term" value="F:catalytic activity"/>
    <property type="evidence" value="ECO:0007669"/>
    <property type="project" value="InterPro"/>
</dbReference>
<evidence type="ECO:0000313" key="3">
    <source>
        <dbReference type="Proteomes" id="UP000186040"/>
    </source>
</evidence>
<dbReference type="STRING" id="1193682.BJP25_18035"/>
<dbReference type="InterPro" id="IPR000073">
    <property type="entry name" value="AB_hydrolase_1"/>
</dbReference>
<proteinExistence type="predicted"/>
<dbReference type="AlphaFoldDB" id="A0A1Q9LN06"/>
<evidence type="ECO:0000313" key="2">
    <source>
        <dbReference type="EMBL" id="OLR93408.1"/>
    </source>
</evidence>
<evidence type="ECO:0000259" key="1">
    <source>
        <dbReference type="Pfam" id="PF00561"/>
    </source>
</evidence>
<name>A0A1Q9LN06_9PSEU</name>
<protein>
    <recommendedName>
        <fullName evidence="1">AB hydrolase-1 domain-containing protein</fullName>
    </recommendedName>
</protein>
<dbReference type="PRINTS" id="PR00412">
    <property type="entry name" value="EPOXHYDRLASE"/>
</dbReference>
<dbReference type="EMBL" id="MKQR01000011">
    <property type="protein sequence ID" value="OLR93408.1"/>
    <property type="molecule type" value="Genomic_DNA"/>
</dbReference>
<dbReference type="SUPFAM" id="SSF53474">
    <property type="entry name" value="alpha/beta-Hydrolases"/>
    <property type="match status" value="1"/>
</dbReference>
<comment type="caution">
    <text evidence="2">The sequence shown here is derived from an EMBL/GenBank/DDBJ whole genome shotgun (WGS) entry which is preliminary data.</text>
</comment>
<dbReference type="Gene3D" id="3.40.50.1820">
    <property type="entry name" value="alpha/beta hydrolase"/>
    <property type="match status" value="1"/>
</dbReference>
<accession>A0A1Q9LN06</accession>
<dbReference type="PANTHER" id="PTHR43798">
    <property type="entry name" value="MONOACYLGLYCEROL LIPASE"/>
    <property type="match status" value="1"/>
</dbReference>
<dbReference type="PRINTS" id="PR00111">
    <property type="entry name" value="ABHYDROLASE"/>
</dbReference>
<dbReference type="InterPro" id="IPR050266">
    <property type="entry name" value="AB_hydrolase_sf"/>
</dbReference>
<gene>
    <name evidence="2" type="ORF">BJP25_18035</name>
</gene>
<keyword evidence="3" id="KW-1185">Reference proteome</keyword>
<dbReference type="Pfam" id="PF00561">
    <property type="entry name" value="Abhydrolase_1"/>
    <property type="match status" value="1"/>
</dbReference>